<feature type="domain" description="Core" evidence="2">
    <location>
        <begin position="12"/>
        <end position="113"/>
    </location>
</feature>
<dbReference type="InterPro" id="IPR016092">
    <property type="entry name" value="ATAP"/>
</dbReference>
<comment type="similarity">
    <text evidence="1">Belongs to the HesB/IscA family.</text>
</comment>
<dbReference type="AlphaFoldDB" id="Q2SM51"/>
<dbReference type="GO" id="GO:0005829">
    <property type="term" value="C:cytosol"/>
    <property type="evidence" value="ECO:0007669"/>
    <property type="project" value="TreeGrafter"/>
</dbReference>
<gene>
    <name evidence="3" type="ordered locus">HCH_01411</name>
</gene>
<dbReference type="PANTHER" id="PTHR10072:SF47">
    <property type="entry name" value="PROTEIN SUFA"/>
    <property type="match status" value="1"/>
</dbReference>
<dbReference type="KEGG" id="hch:HCH_01411"/>
<dbReference type="EMBL" id="CP000155">
    <property type="protein sequence ID" value="ABC28273.1"/>
    <property type="molecule type" value="Genomic_DNA"/>
</dbReference>
<evidence type="ECO:0000313" key="3">
    <source>
        <dbReference type="EMBL" id="ABC28273.1"/>
    </source>
</evidence>
<accession>Q2SM51</accession>
<dbReference type="RefSeq" id="WP_011395346.1">
    <property type="nucleotide sequence ID" value="NC_007645.1"/>
</dbReference>
<dbReference type="InterPro" id="IPR050322">
    <property type="entry name" value="Fe-S_cluster_asmbl/transfer"/>
</dbReference>
<dbReference type="InterPro" id="IPR035903">
    <property type="entry name" value="HesB-like_dom_sf"/>
</dbReference>
<dbReference type="NCBIfam" id="TIGR00049">
    <property type="entry name" value="iron-sulfur cluster assembly accessory protein"/>
    <property type="match status" value="1"/>
</dbReference>
<keyword evidence="4" id="KW-1185">Reference proteome</keyword>
<organism evidence="3 4">
    <name type="scientific">Hahella chejuensis (strain KCTC 2396)</name>
    <dbReference type="NCBI Taxonomy" id="349521"/>
    <lineage>
        <taxon>Bacteria</taxon>
        <taxon>Pseudomonadati</taxon>
        <taxon>Pseudomonadota</taxon>
        <taxon>Gammaproteobacteria</taxon>
        <taxon>Oceanospirillales</taxon>
        <taxon>Hahellaceae</taxon>
        <taxon>Hahella</taxon>
    </lineage>
</organism>
<dbReference type="InterPro" id="IPR017870">
    <property type="entry name" value="FeS_cluster_insertion_CS"/>
</dbReference>
<proteinExistence type="inferred from homology"/>
<dbReference type="Proteomes" id="UP000000238">
    <property type="component" value="Chromosome"/>
</dbReference>
<dbReference type="SUPFAM" id="SSF89360">
    <property type="entry name" value="HesB-like domain"/>
    <property type="match status" value="1"/>
</dbReference>
<protein>
    <submittedName>
        <fullName evidence="3">Uncharacterized conserved protein</fullName>
    </submittedName>
</protein>
<dbReference type="Gene3D" id="2.60.300.12">
    <property type="entry name" value="HesB-like domain"/>
    <property type="match status" value="1"/>
</dbReference>
<dbReference type="STRING" id="349521.HCH_01411"/>
<sequence>MSAQTFTPEVGLRITDAAAEHIRKQLRQHPDAQGFRLGLKASGCSGFKYIVDLVKTPSDDDRKFVLADDIPVYVDAKSLPYINGAEIDFVKEGLNYAFKFNNPNVDSSCGCGESFSIKEDA</sequence>
<dbReference type="InterPro" id="IPR000361">
    <property type="entry name" value="ATAP_core_dom"/>
</dbReference>
<evidence type="ECO:0000313" key="4">
    <source>
        <dbReference type="Proteomes" id="UP000000238"/>
    </source>
</evidence>
<dbReference type="HOGENOM" id="CLU_069054_5_1_6"/>
<dbReference type="OrthoDB" id="9801228at2"/>
<dbReference type="PROSITE" id="PS01152">
    <property type="entry name" value="HESB"/>
    <property type="match status" value="1"/>
</dbReference>
<evidence type="ECO:0000259" key="2">
    <source>
        <dbReference type="Pfam" id="PF01521"/>
    </source>
</evidence>
<name>Q2SM51_HAHCH</name>
<dbReference type="PANTHER" id="PTHR10072">
    <property type="entry name" value="IRON-SULFUR CLUSTER ASSEMBLY PROTEIN"/>
    <property type="match status" value="1"/>
</dbReference>
<dbReference type="GO" id="GO:0016226">
    <property type="term" value="P:iron-sulfur cluster assembly"/>
    <property type="evidence" value="ECO:0007669"/>
    <property type="project" value="InterPro"/>
</dbReference>
<dbReference type="GO" id="GO:0051537">
    <property type="term" value="F:2 iron, 2 sulfur cluster binding"/>
    <property type="evidence" value="ECO:0007669"/>
    <property type="project" value="UniProtKB-ARBA"/>
</dbReference>
<reference evidence="3 4" key="1">
    <citation type="journal article" date="2005" name="Nucleic Acids Res.">
        <title>Genomic blueprint of Hahella chejuensis, a marine microbe producing an algicidal agent.</title>
        <authorList>
            <person name="Jeong H."/>
            <person name="Yim J.H."/>
            <person name="Lee C."/>
            <person name="Choi S.-H."/>
            <person name="Park Y.K."/>
            <person name="Yoon S.H."/>
            <person name="Hur C.-G."/>
            <person name="Kang H.-Y."/>
            <person name="Kim D."/>
            <person name="Lee H.H."/>
            <person name="Park K.H."/>
            <person name="Park S.-H."/>
            <person name="Park H.-S."/>
            <person name="Lee H.K."/>
            <person name="Oh T.K."/>
            <person name="Kim J.F."/>
        </authorList>
    </citation>
    <scope>NUCLEOTIDE SEQUENCE [LARGE SCALE GENOMIC DNA]</scope>
    <source>
        <strain evidence="3 4">KCTC 2396</strain>
    </source>
</reference>
<evidence type="ECO:0000256" key="1">
    <source>
        <dbReference type="ARBA" id="ARBA00006718"/>
    </source>
</evidence>
<dbReference type="eggNOG" id="COG0316">
    <property type="taxonomic scope" value="Bacteria"/>
</dbReference>
<dbReference type="Pfam" id="PF01521">
    <property type="entry name" value="Fe-S_biosyn"/>
    <property type="match status" value="1"/>
</dbReference>